<protein>
    <submittedName>
        <fullName evidence="3">Uncharacterized protein</fullName>
    </submittedName>
</protein>
<keyword evidence="4" id="KW-1185">Reference proteome</keyword>
<name>A0A9N9S3Z4_9DIPT</name>
<dbReference type="PANTHER" id="PTHR24373">
    <property type="entry name" value="SLIT RELATED LEUCINE-RICH REPEAT NEURONAL PROTEIN"/>
    <property type="match status" value="1"/>
</dbReference>
<dbReference type="SUPFAM" id="SSF52058">
    <property type="entry name" value="L domain-like"/>
    <property type="match status" value="1"/>
</dbReference>
<sequence>MKLFFLISCLIILFGDSSASTVINCFYDDSRYEAIGVLYDCEVKNNPNITSKESAQISSVTGSHHWFKNNNDVAGFAVKSQTVQYFPKGLDDTFKNLKLISIKKCGLKEIHQSDLKGFSKLTFLNLAFNDLEVIEKGLFDFNPNLKILGFYESKVTHIDFNAFDNLNKLTYLWVYAIPCINKDIYDSRIDVEEAIGIMKVKCVKSSN</sequence>
<gene>
    <name evidence="3" type="ORF">CHIRRI_LOCUS11661</name>
</gene>
<reference evidence="3" key="2">
    <citation type="submission" date="2022-10" db="EMBL/GenBank/DDBJ databases">
        <authorList>
            <consortium name="ENA_rothamsted_submissions"/>
            <consortium name="culmorum"/>
            <person name="King R."/>
        </authorList>
    </citation>
    <scope>NUCLEOTIDE SEQUENCE</scope>
</reference>
<accession>A0A9N9S3Z4</accession>
<evidence type="ECO:0000256" key="1">
    <source>
        <dbReference type="ARBA" id="ARBA00022729"/>
    </source>
</evidence>
<dbReference type="EMBL" id="OU895879">
    <property type="protein sequence ID" value="CAG9808825.1"/>
    <property type="molecule type" value="Genomic_DNA"/>
</dbReference>
<feature type="signal peptide" evidence="2">
    <location>
        <begin position="1"/>
        <end position="19"/>
    </location>
</feature>
<dbReference type="InterPro" id="IPR050328">
    <property type="entry name" value="Dev_Immune_Receptor"/>
</dbReference>
<evidence type="ECO:0000313" key="3">
    <source>
        <dbReference type="EMBL" id="CAG9808825.1"/>
    </source>
</evidence>
<dbReference type="AlphaFoldDB" id="A0A9N9S3Z4"/>
<feature type="chain" id="PRO_5040201975" evidence="2">
    <location>
        <begin position="20"/>
        <end position="207"/>
    </location>
</feature>
<dbReference type="OrthoDB" id="7779401at2759"/>
<dbReference type="InterPro" id="IPR001611">
    <property type="entry name" value="Leu-rich_rpt"/>
</dbReference>
<dbReference type="Pfam" id="PF13855">
    <property type="entry name" value="LRR_8"/>
    <property type="match status" value="1"/>
</dbReference>
<dbReference type="InterPro" id="IPR032675">
    <property type="entry name" value="LRR_dom_sf"/>
</dbReference>
<keyword evidence="1 2" id="KW-0732">Signal</keyword>
<dbReference type="Gene3D" id="3.80.10.10">
    <property type="entry name" value="Ribonuclease Inhibitor"/>
    <property type="match status" value="1"/>
</dbReference>
<dbReference type="GO" id="GO:0031012">
    <property type="term" value="C:extracellular matrix"/>
    <property type="evidence" value="ECO:0007669"/>
    <property type="project" value="TreeGrafter"/>
</dbReference>
<evidence type="ECO:0000256" key="2">
    <source>
        <dbReference type="SAM" id="SignalP"/>
    </source>
</evidence>
<organism evidence="3 4">
    <name type="scientific">Chironomus riparius</name>
    <dbReference type="NCBI Taxonomy" id="315576"/>
    <lineage>
        <taxon>Eukaryota</taxon>
        <taxon>Metazoa</taxon>
        <taxon>Ecdysozoa</taxon>
        <taxon>Arthropoda</taxon>
        <taxon>Hexapoda</taxon>
        <taxon>Insecta</taxon>
        <taxon>Pterygota</taxon>
        <taxon>Neoptera</taxon>
        <taxon>Endopterygota</taxon>
        <taxon>Diptera</taxon>
        <taxon>Nematocera</taxon>
        <taxon>Chironomoidea</taxon>
        <taxon>Chironomidae</taxon>
        <taxon>Chironominae</taxon>
        <taxon>Chironomus</taxon>
    </lineage>
</organism>
<dbReference type="GO" id="GO:0005615">
    <property type="term" value="C:extracellular space"/>
    <property type="evidence" value="ECO:0007669"/>
    <property type="project" value="TreeGrafter"/>
</dbReference>
<dbReference type="PANTHER" id="PTHR24373:SF370">
    <property type="entry name" value="FISH-LIPS, ISOFORM E"/>
    <property type="match status" value="1"/>
</dbReference>
<dbReference type="Proteomes" id="UP001153620">
    <property type="component" value="Chromosome 3"/>
</dbReference>
<evidence type="ECO:0000313" key="4">
    <source>
        <dbReference type="Proteomes" id="UP001153620"/>
    </source>
</evidence>
<proteinExistence type="predicted"/>
<reference evidence="3" key="1">
    <citation type="submission" date="2022-01" db="EMBL/GenBank/DDBJ databases">
        <authorList>
            <person name="King R."/>
        </authorList>
    </citation>
    <scope>NUCLEOTIDE SEQUENCE</scope>
</reference>